<sequence>MIDLSSFYQESGESWADMMDEENEDEEDIEKNNNKSHSSDCHDATDSNNKLNPNEATTDASIIEKENGEADVKEAVDENNKNDDNDKMKEYYENIESTIKRIEASATAKTIRKKESGGNGRGGTGGIVWRLPSEEQKKQQQEVIQRLVRQRQNIDTEDNWRRKPQKELDDKTQWRSNKPYRAPEKNNSKQWHLYSEELQVEYEEQVEESRKEFQRKFGTKSASNDNDNKTKPKEKPELVLPLADPVKPSILISADGPSDWADDIPDSDDEEEEEEEEEKEGFAEQLTSELKQELSHDATASSPDHSDRSIDVATHQPSVSDHFKTQSPQKNVDRIITSSPLPAQLEEVVDDPSPWISFAEQISSRSPALTTTSSVTPETQEDEQEEMEKDEQSKSEQLEEAEQSKFEESKEGPKDESKETKPVIFIQEDNAVGWNTFAKQSTSKWATTTRVNNDALYGRLSDNNGATVTQKNEPKQGQVQHYLNSKVHHQRCQSTSESIASNNNKSEGRLKDSIIQSPGEQILNHLSKNGNANKGKIQQQRGSLPSKTHNNLSLPSATISEFNTVPHHDSDDSINQHNELETLTNVPKIHDDVKNCTSRQDVTHNNNSDADWRTGATWNTTPTMESLDNDGVKSHGSWKNSNVNSSGMNKNNTEGEGASAAWTALAASNDDDTRSHGSRKTDNAKPKKADNDSWRGGTAWNHIPGTGNISVVDDDVKSHTSRASHTSRKSGTRSHFGNENERASAAWIAAGVQVKGTHSDNTRGKHETRGSLSEHDNRRYGSATWSAGSTMDNDDARSHSSYKSAVKKNGNGRTSDTRTSTTGNKDGEVQNPQGDRYNGTEQDDIWKESAFATWNTSTTVTSTSIPAGSESVSQSNSNNITTYSNVNDGGRVSVTRINANSTVNTDIAYNDTSSKANNEIDREKEKTDDTSNQSKWQAYAQQHSSTNGDRQIHARGHNNNNQRPWS</sequence>
<feature type="compositionally biased region" description="Polar residues" evidence="1">
    <location>
        <begin position="599"/>
        <end position="609"/>
    </location>
</feature>
<feature type="region of interest" description="Disordered" evidence="1">
    <location>
        <begin position="204"/>
        <end position="338"/>
    </location>
</feature>
<feature type="compositionally biased region" description="Gly residues" evidence="1">
    <location>
        <begin position="117"/>
        <end position="126"/>
    </location>
</feature>
<dbReference type="Proteomes" id="UP000646827">
    <property type="component" value="Unassembled WGS sequence"/>
</dbReference>
<feature type="compositionally biased region" description="Polar residues" evidence="1">
    <location>
        <begin position="1"/>
        <end position="12"/>
    </location>
</feature>
<feature type="compositionally biased region" description="Polar residues" evidence="1">
    <location>
        <begin position="616"/>
        <end position="626"/>
    </location>
</feature>
<proteinExistence type="predicted"/>
<organism evidence="2 3">
    <name type="scientific">Circinella minor</name>
    <dbReference type="NCBI Taxonomy" id="1195481"/>
    <lineage>
        <taxon>Eukaryota</taxon>
        <taxon>Fungi</taxon>
        <taxon>Fungi incertae sedis</taxon>
        <taxon>Mucoromycota</taxon>
        <taxon>Mucoromycotina</taxon>
        <taxon>Mucoromycetes</taxon>
        <taxon>Mucorales</taxon>
        <taxon>Lichtheimiaceae</taxon>
        <taxon>Circinella</taxon>
    </lineage>
</organism>
<dbReference type="OrthoDB" id="2284067at2759"/>
<feature type="compositionally biased region" description="Basic and acidic residues" evidence="1">
    <location>
        <begin position="390"/>
        <end position="421"/>
    </location>
</feature>
<accession>A0A8H7S2J4</accession>
<comment type="caution">
    <text evidence="2">The sequence shown here is derived from an EMBL/GenBank/DDBJ whole genome shotgun (WGS) entry which is preliminary data.</text>
</comment>
<feature type="compositionally biased region" description="Basic and acidic residues" evidence="1">
    <location>
        <begin position="671"/>
        <end position="693"/>
    </location>
</feature>
<feature type="region of interest" description="Disordered" evidence="1">
    <location>
        <begin position="525"/>
        <end position="554"/>
    </location>
</feature>
<feature type="compositionally biased region" description="Polar residues" evidence="1">
    <location>
        <begin position="46"/>
        <end position="60"/>
    </location>
</feature>
<feature type="compositionally biased region" description="Polar residues" evidence="1">
    <location>
        <begin position="957"/>
        <end position="966"/>
    </location>
</feature>
<feature type="compositionally biased region" description="Basic and acidic residues" evidence="1">
    <location>
        <begin position="757"/>
        <end position="779"/>
    </location>
</feature>
<evidence type="ECO:0000256" key="1">
    <source>
        <dbReference type="SAM" id="MobiDB-lite"/>
    </source>
</evidence>
<feature type="compositionally biased region" description="Polar residues" evidence="1">
    <location>
        <begin position="930"/>
        <end position="949"/>
    </location>
</feature>
<feature type="compositionally biased region" description="Polar residues" evidence="1">
    <location>
        <begin position="315"/>
        <end position="338"/>
    </location>
</feature>
<feature type="region of interest" description="Disordered" evidence="1">
    <location>
        <begin position="754"/>
        <end position="840"/>
    </location>
</feature>
<feature type="compositionally biased region" description="Acidic residues" evidence="1">
    <location>
        <begin position="18"/>
        <end position="29"/>
    </location>
</feature>
<feature type="compositionally biased region" description="Polar residues" evidence="1">
    <location>
        <begin position="637"/>
        <end position="654"/>
    </location>
</feature>
<feature type="compositionally biased region" description="Acidic residues" evidence="1">
    <location>
        <begin position="379"/>
        <end position="389"/>
    </location>
</feature>
<gene>
    <name evidence="2" type="ORF">INT45_009903</name>
</gene>
<feature type="compositionally biased region" description="Low complexity" evidence="1">
    <location>
        <begin position="658"/>
        <end position="667"/>
    </location>
</feature>
<feature type="compositionally biased region" description="Polar residues" evidence="1">
    <location>
        <begin position="360"/>
        <end position="377"/>
    </location>
</feature>
<feature type="compositionally biased region" description="Polar residues" evidence="1">
    <location>
        <begin position="461"/>
        <end position="476"/>
    </location>
</feature>
<dbReference type="EMBL" id="JAEPRB010000146">
    <property type="protein sequence ID" value="KAG2220288.1"/>
    <property type="molecule type" value="Genomic_DNA"/>
</dbReference>
<feature type="compositionally biased region" description="Basic and acidic residues" evidence="1">
    <location>
        <begin position="226"/>
        <end position="237"/>
    </location>
</feature>
<feature type="compositionally biased region" description="Polar residues" evidence="1">
    <location>
        <begin position="908"/>
        <end position="917"/>
    </location>
</feature>
<feature type="region of interest" description="Disordered" evidence="1">
    <location>
        <begin position="859"/>
        <end position="878"/>
    </location>
</feature>
<dbReference type="AlphaFoldDB" id="A0A8H7S2J4"/>
<keyword evidence="3" id="KW-1185">Reference proteome</keyword>
<feature type="compositionally biased region" description="Basic and acidic residues" evidence="1">
    <location>
        <begin position="918"/>
        <end position="929"/>
    </location>
</feature>
<feature type="compositionally biased region" description="Basic and acidic residues" evidence="1">
    <location>
        <begin position="62"/>
        <end position="89"/>
    </location>
</feature>
<evidence type="ECO:0000313" key="3">
    <source>
        <dbReference type="Proteomes" id="UP000646827"/>
    </source>
</evidence>
<feature type="compositionally biased region" description="Low complexity" evidence="1">
    <location>
        <begin position="811"/>
        <end position="824"/>
    </location>
</feature>
<feature type="compositionally biased region" description="Acidic residues" evidence="1">
    <location>
        <begin position="260"/>
        <end position="279"/>
    </location>
</feature>
<feature type="compositionally biased region" description="Basic residues" evidence="1">
    <location>
        <begin position="719"/>
        <end position="732"/>
    </location>
</feature>
<feature type="region of interest" description="Disordered" evidence="1">
    <location>
        <begin position="908"/>
        <end position="966"/>
    </location>
</feature>
<evidence type="ECO:0000313" key="2">
    <source>
        <dbReference type="EMBL" id="KAG2220288.1"/>
    </source>
</evidence>
<name>A0A8H7S2J4_9FUNG</name>
<feature type="region of interest" description="Disordered" evidence="1">
    <location>
        <begin position="104"/>
        <end position="191"/>
    </location>
</feature>
<feature type="region of interest" description="Disordered" evidence="1">
    <location>
        <begin position="1"/>
        <end position="89"/>
    </location>
</feature>
<feature type="compositionally biased region" description="Basic and acidic residues" evidence="1">
    <location>
        <begin position="152"/>
        <end position="173"/>
    </location>
</feature>
<feature type="region of interest" description="Disordered" evidence="1">
    <location>
        <begin position="456"/>
        <end position="476"/>
    </location>
</feature>
<feature type="region of interest" description="Disordered" evidence="1">
    <location>
        <begin position="599"/>
        <end position="738"/>
    </location>
</feature>
<reference evidence="2 3" key="1">
    <citation type="submission" date="2020-12" db="EMBL/GenBank/DDBJ databases">
        <title>Metabolic potential, ecology and presence of endohyphal bacteria is reflected in genomic diversity of Mucoromycotina.</title>
        <authorList>
            <person name="Muszewska A."/>
            <person name="Okrasinska A."/>
            <person name="Steczkiewicz K."/>
            <person name="Drgas O."/>
            <person name="Orlowska M."/>
            <person name="Perlinska-Lenart U."/>
            <person name="Aleksandrzak-Piekarczyk T."/>
            <person name="Szatraj K."/>
            <person name="Zielenkiewicz U."/>
            <person name="Pilsyk S."/>
            <person name="Malc E."/>
            <person name="Mieczkowski P."/>
            <person name="Kruszewska J.S."/>
            <person name="Biernat P."/>
            <person name="Pawlowska J."/>
        </authorList>
    </citation>
    <scope>NUCLEOTIDE SEQUENCE [LARGE SCALE GENOMIC DNA]</scope>
    <source>
        <strain evidence="2 3">CBS 142.35</strain>
    </source>
</reference>
<protein>
    <submittedName>
        <fullName evidence="2">Uncharacterized protein</fullName>
    </submittedName>
</protein>
<feature type="region of interest" description="Disordered" evidence="1">
    <location>
        <begin position="359"/>
        <end position="426"/>
    </location>
</feature>
<feature type="compositionally biased region" description="Basic and acidic residues" evidence="1">
    <location>
        <begin position="30"/>
        <end position="45"/>
    </location>
</feature>